<evidence type="ECO:0000313" key="5">
    <source>
        <dbReference type="Proteomes" id="UP000001460"/>
    </source>
</evidence>
<dbReference type="GeneID" id="6995315"/>
<feature type="region of interest" description="Disordered" evidence="2">
    <location>
        <begin position="152"/>
        <end position="225"/>
    </location>
</feature>
<protein>
    <submittedName>
        <fullName evidence="4">Uncharacterized protein</fullName>
    </submittedName>
</protein>
<dbReference type="VEuPathDB" id="CryptoDB:CMU_016210"/>
<dbReference type="RefSeq" id="XP_002140221.1">
    <property type="nucleotide sequence ID" value="XM_002140185.1"/>
</dbReference>
<dbReference type="AlphaFoldDB" id="B6ACL8"/>
<sequence>MGKLDVKLLSFILIATILLLLNPINSQVVSDIIYNDNNIENKDLDIEYEEKGHSNKGITKKRIQQFERLIQGSKYQDEYDSGSAESIHNITLTSPYKEKLTYNITEEHETGNEKLSESISTSELNNLEELNSIKEELNNEIISREIDNREIENQDMYKPSSEKEEVVASVNSKNRKKRSKNSSKSKRCLNRRNKKKKVEFIPNTQDVTQESPIYQSPVEDINDNQHNENDISVEYYTDPSPFEILEELASDMPLLNENSTFKEFNKSEYFVDENLSNEGSRTNETKEYIIPDSNYSNINSKQVFRKFPWPPKKSDIELEVSSDIKQDQSNSDISNFETENSQELSLNEMEYLSNHITDKAHNSYITPNFDTSNSDISNFETENSQELSSNEMEYLSNHITGKTYNSDVTSNFDISDSDKSNFEVENTQELSLNEMKYLSNITDETYNSDITSDFDTTHFETENSDIYSDCDSNLSTIYSEGIRDEHIDKQDIPIRVKTPGKLQRIWQKIKDFFTPNLSQKSTYIGKSCHRRSKTPKYTPGYIPKLYQISRNLPLNCFNTNQEVLSRLNIENSKISHALKLINNSLIPIAKMAETSHNFITSRWAKNIKRKVETLKSLFIKLEERVNIMSKYGTVSGEYEALVQELDDLTIMLYFVTNQYSEPKSFQKYIKELIRYPEVVTSKTENFINAIKRSKKSIRYKKNRDIFINEYRETKDEYDRQVKELKERLPFIRKRFSYL</sequence>
<dbReference type="Proteomes" id="UP000001460">
    <property type="component" value="Unassembled WGS sequence"/>
</dbReference>
<dbReference type="EMBL" id="DS989728">
    <property type="protein sequence ID" value="EEA05872.1"/>
    <property type="molecule type" value="Genomic_DNA"/>
</dbReference>
<evidence type="ECO:0000256" key="3">
    <source>
        <dbReference type="SAM" id="SignalP"/>
    </source>
</evidence>
<keyword evidence="3" id="KW-0732">Signal</keyword>
<keyword evidence="5" id="KW-1185">Reference proteome</keyword>
<feature type="coiled-coil region" evidence="1">
    <location>
        <begin position="707"/>
        <end position="734"/>
    </location>
</feature>
<proteinExistence type="predicted"/>
<evidence type="ECO:0000256" key="2">
    <source>
        <dbReference type="SAM" id="MobiDB-lite"/>
    </source>
</evidence>
<evidence type="ECO:0000313" key="4">
    <source>
        <dbReference type="EMBL" id="EEA05872.1"/>
    </source>
</evidence>
<name>B6ACL8_CRYMR</name>
<feature type="compositionally biased region" description="Basic residues" evidence="2">
    <location>
        <begin position="173"/>
        <end position="197"/>
    </location>
</feature>
<accession>B6ACL8</accession>
<dbReference type="OrthoDB" id="344056at2759"/>
<evidence type="ECO:0000256" key="1">
    <source>
        <dbReference type="SAM" id="Coils"/>
    </source>
</evidence>
<feature type="signal peptide" evidence="3">
    <location>
        <begin position="1"/>
        <end position="26"/>
    </location>
</feature>
<feature type="chain" id="PRO_5002839577" evidence="3">
    <location>
        <begin position="27"/>
        <end position="738"/>
    </location>
</feature>
<feature type="compositionally biased region" description="Polar residues" evidence="2">
    <location>
        <begin position="202"/>
        <end position="214"/>
    </location>
</feature>
<organism evidence="4 5">
    <name type="scientific">Cryptosporidium muris (strain RN66)</name>
    <dbReference type="NCBI Taxonomy" id="441375"/>
    <lineage>
        <taxon>Eukaryota</taxon>
        <taxon>Sar</taxon>
        <taxon>Alveolata</taxon>
        <taxon>Apicomplexa</taxon>
        <taxon>Conoidasida</taxon>
        <taxon>Coccidia</taxon>
        <taxon>Eucoccidiorida</taxon>
        <taxon>Eimeriorina</taxon>
        <taxon>Cryptosporidiidae</taxon>
        <taxon>Cryptosporidium</taxon>
    </lineage>
</organism>
<keyword evidence="1" id="KW-0175">Coiled coil</keyword>
<reference evidence="4" key="1">
    <citation type="submission" date="2008-06" db="EMBL/GenBank/DDBJ databases">
        <authorList>
            <person name="Lorenzi H."/>
            <person name="Inman J."/>
            <person name="Miller J."/>
            <person name="Schobel S."/>
            <person name="Amedeo P."/>
            <person name="Caler E.V."/>
            <person name="da Silva J."/>
        </authorList>
    </citation>
    <scope>NUCLEOTIDE SEQUENCE [LARGE SCALE GENOMIC DNA]</scope>
    <source>
        <strain evidence="4">RN66</strain>
    </source>
</reference>
<gene>
    <name evidence="4" type="ORF">CMU_016210</name>
</gene>